<feature type="compositionally biased region" description="Acidic residues" evidence="2">
    <location>
        <begin position="220"/>
        <end position="229"/>
    </location>
</feature>
<feature type="compositionally biased region" description="Basic and acidic residues" evidence="2">
    <location>
        <begin position="179"/>
        <end position="191"/>
    </location>
</feature>
<feature type="coiled-coil region" evidence="1">
    <location>
        <begin position="997"/>
        <end position="1045"/>
    </location>
</feature>
<evidence type="ECO:0000256" key="1">
    <source>
        <dbReference type="SAM" id="Coils"/>
    </source>
</evidence>
<feature type="region of interest" description="Disordered" evidence="2">
    <location>
        <begin position="1"/>
        <end position="50"/>
    </location>
</feature>
<dbReference type="EMBL" id="JACTAM010000003">
    <property type="protein sequence ID" value="KAI2666966.1"/>
    <property type="molecule type" value="Genomic_DNA"/>
</dbReference>
<accession>A0ABQ8MVT7</accession>
<dbReference type="InterPro" id="IPR033561">
    <property type="entry name" value="FBF1"/>
</dbReference>
<organism evidence="4 5">
    <name type="scientific">Labeo rohita</name>
    <name type="common">Indian major carp</name>
    <name type="synonym">Cyprinus rohita</name>
    <dbReference type="NCBI Taxonomy" id="84645"/>
    <lineage>
        <taxon>Eukaryota</taxon>
        <taxon>Metazoa</taxon>
        <taxon>Chordata</taxon>
        <taxon>Craniata</taxon>
        <taxon>Vertebrata</taxon>
        <taxon>Euteleostomi</taxon>
        <taxon>Actinopterygii</taxon>
        <taxon>Neopterygii</taxon>
        <taxon>Teleostei</taxon>
        <taxon>Ostariophysi</taxon>
        <taxon>Cypriniformes</taxon>
        <taxon>Cyprinidae</taxon>
        <taxon>Labeoninae</taxon>
        <taxon>Labeonini</taxon>
        <taxon>Labeo</taxon>
    </lineage>
</organism>
<feature type="compositionally biased region" description="Basic and acidic residues" evidence="2">
    <location>
        <begin position="247"/>
        <end position="265"/>
    </location>
</feature>
<keyword evidence="5" id="KW-1185">Reference proteome</keyword>
<evidence type="ECO:0000313" key="4">
    <source>
        <dbReference type="EMBL" id="KAI2666966.1"/>
    </source>
</evidence>
<feature type="compositionally biased region" description="Acidic residues" evidence="2">
    <location>
        <begin position="167"/>
        <end position="178"/>
    </location>
</feature>
<proteinExistence type="predicted"/>
<feature type="compositionally biased region" description="Polar residues" evidence="2">
    <location>
        <begin position="315"/>
        <end position="327"/>
    </location>
</feature>
<gene>
    <name evidence="4" type="ORF">H4Q32_029300</name>
</gene>
<feature type="compositionally biased region" description="Basic and acidic residues" evidence="2">
    <location>
        <begin position="273"/>
        <end position="297"/>
    </location>
</feature>
<dbReference type="PANTHER" id="PTHR33689:SF1">
    <property type="entry name" value="FAS-BINDING FACTOR 1"/>
    <property type="match status" value="1"/>
</dbReference>
<feature type="coiled-coil region" evidence="1">
    <location>
        <begin position="1074"/>
        <end position="1108"/>
    </location>
</feature>
<feature type="compositionally biased region" description="Polar residues" evidence="2">
    <location>
        <begin position="500"/>
        <end position="513"/>
    </location>
</feature>
<feature type="compositionally biased region" description="Polar residues" evidence="2">
    <location>
        <begin position="530"/>
        <end position="553"/>
    </location>
</feature>
<dbReference type="InterPro" id="IPR049390">
    <property type="entry name" value="FBF1_C"/>
</dbReference>
<keyword evidence="1" id="KW-0175">Coiled coil</keyword>
<feature type="compositionally biased region" description="Basic and acidic residues" evidence="2">
    <location>
        <begin position="338"/>
        <end position="351"/>
    </location>
</feature>
<feature type="region of interest" description="Disordered" evidence="2">
    <location>
        <begin position="62"/>
        <end position="574"/>
    </location>
</feature>
<feature type="coiled-coil region" evidence="1">
    <location>
        <begin position="722"/>
        <end position="797"/>
    </location>
</feature>
<dbReference type="PANTHER" id="PTHR33689">
    <property type="entry name" value="FAS-BINDING FACTOR 1"/>
    <property type="match status" value="1"/>
</dbReference>
<evidence type="ECO:0000259" key="3">
    <source>
        <dbReference type="Pfam" id="PF21007"/>
    </source>
</evidence>
<sequence>MVKQTGVTSRQKKGLRSSIDDVLGDLLGDDDDEGPVKVRSPAALTSRSGKRSLLDDDFFSKLAEEAEKDDEGSDVSEADPAALLDSMKNMDDMDADLFGSKKKPSSAPVQRKETSKAGDKSKITEEMVPEEKKPSSAPASTARTYKKFSFLDDEGGGLEPPPPPDEDKVDDSLDDLLDDLEHKQKTTKKTEPLSSSTPAVPQKTDTASPAAAVKKREDLTFDDDEDDLMDALGFGETRKTQGNGKTQKKDSDPPLRARTRLDEILGRGTSPRLLERPTTGEKKDTPHPEKQMEKPPEKSSAGKASLMDEEDFTFGSYQPTMGSTPEGRQSRRQSVRFSTEDVSIHSPEHKPKPSTRAARPRSDWLGLKQDEEEQKMKEEPKQSAPETLKPPASPSTGARKETPSLKTASADPPAAPSSPKTISKPVKRDEDEEDDWLAGALSRKKTQPVSQSEERETKQEVSSSLGEEVDVFVSSKSNVPSATRRRQDEPPVLNTEPSRESTGVSIQLNTSSETQHKPDPLHRFCPIPGLSQTLSSQSKVPESRPFNSTSSTQHKPHAQDPRTPSGWDVQTEMPPLNPVQGWHVPAVVPPAVWMFPQKSPAEGAVPATQTHTPLPADSLQQLLIQQQLAQSQLWGLSSSLDSQRLRDTDHQHDVTSLQKRIIQLEGQVRSLQLERDQNQMLLESVQQRHKQDTELMENMHRARVKLLEESAAQRELRSRQENEDLAERLAAVTRLAEQERAEMQAQQQRRLAQCQQDRDREVERLRDLQRKSILEMKRDHEEQIQRLKKLKDEEIDAVTSATSQTRSLTVVIEQMEQFSRRLGDLSSRVESSHENTAQGLEIGARQRDEQLRVLQDRLSQQQREMAEERSRLKEVIAKMDTQLAEQQRQLEKERWRVTSEQAKAESSLRGLEEERRTMMQQFGMEREELERAKSALLEEQQSVMQHCAEERRKLAAEWSRFHTQEKLRQERIEREASRALERDANREGSIISMAQDQADLKLRAGELKQKEEALMRERDCLEKLKQELDTEKDRLSAAALRLKTRAQEVESFSKLASERFEEGERALREARQVEAEHQTRLRNIHTQMERLRQQEHNLQQERLRMTDHHRDMERLRHTLPVHPGTSAPLITALASTHLSAVVNPQPAELHARLALIKHTAEKDRDFLQEEQYFLDTLKKTSYNSSLNT</sequence>
<dbReference type="Proteomes" id="UP000830375">
    <property type="component" value="Unassembled WGS sequence"/>
</dbReference>
<comment type="caution">
    <text evidence="4">The sequence shown here is derived from an EMBL/GenBank/DDBJ whole genome shotgun (WGS) entry which is preliminary data.</text>
</comment>
<evidence type="ECO:0000313" key="5">
    <source>
        <dbReference type="Proteomes" id="UP000830375"/>
    </source>
</evidence>
<feature type="compositionally biased region" description="Basic and acidic residues" evidence="2">
    <location>
        <begin position="110"/>
        <end position="134"/>
    </location>
</feature>
<evidence type="ECO:0000256" key="2">
    <source>
        <dbReference type="SAM" id="MobiDB-lite"/>
    </source>
</evidence>
<protein>
    <recommendedName>
        <fullName evidence="3">Fas-binding factor 1 C-terminal domain-containing protein</fullName>
    </recommendedName>
</protein>
<dbReference type="Pfam" id="PF21007">
    <property type="entry name" value="FBF1"/>
    <property type="match status" value="1"/>
</dbReference>
<feature type="compositionally biased region" description="Polar residues" evidence="2">
    <location>
        <begin position="192"/>
        <end position="207"/>
    </location>
</feature>
<reference evidence="4 5" key="1">
    <citation type="submission" date="2022-01" db="EMBL/GenBank/DDBJ databases">
        <title>A high-quality chromosome-level genome assembly of rohu carp, Labeo rohita.</title>
        <authorList>
            <person name="Arick M.A. II"/>
            <person name="Hsu C.-Y."/>
            <person name="Magbanua Z."/>
            <person name="Pechanova O."/>
            <person name="Grover C."/>
            <person name="Miller E."/>
            <person name="Thrash A."/>
            <person name="Ezzel L."/>
            <person name="Alam S."/>
            <person name="Benzie J."/>
            <person name="Hamilton M."/>
            <person name="Karsi A."/>
            <person name="Lawrence M.L."/>
            <person name="Peterson D.G."/>
        </authorList>
    </citation>
    <scope>NUCLEOTIDE SEQUENCE [LARGE SCALE GENOMIC DNA]</scope>
    <source>
        <strain evidence="5">BAU-BD-2019</strain>
        <tissue evidence="4">Blood</tissue>
    </source>
</reference>
<feature type="domain" description="Fas-binding factor 1 C-terminal" evidence="3">
    <location>
        <begin position="671"/>
        <end position="1179"/>
    </location>
</feature>
<name>A0ABQ8MVT7_LABRO</name>
<feature type="coiled-coil region" evidence="1">
    <location>
        <begin position="844"/>
        <end position="957"/>
    </location>
</feature>
<feature type="compositionally biased region" description="Acidic residues" evidence="2">
    <location>
        <begin position="66"/>
        <end position="77"/>
    </location>
</feature>